<feature type="transmembrane region" description="Helical" evidence="2">
    <location>
        <begin position="51"/>
        <end position="72"/>
    </location>
</feature>
<dbReference type="AlphaFoldDB" id="A0A222FIV4"/>
<keyword evidence="1" id="KW-0488">Methylation</keyword>
<reference evidence="3 4" key="1">
    <citation type="submission" date="2017-07" db="EMBL/GenBank/DDBJ databases">
        <title>Annotated genome sequence of Bacterioplanes sanyensis isolated from Red Sea.</title>
        <authorList>
            <person name="Rehman Z.U."/>
        </authorList>
    </citation>
    <scope>NUCLEOTIDE SEQUENCE [LARGE SCALE GENOMIC DNA]</scope>
    <source>
        <strain evidence="3 4">NV9</strain>
    </source>
</reference>
<gene>
    <name evidence="3" type="ORF">CHH28_09590</name>
</gene>
<accession>A0A222FIV4</accession>
<protein>
    <recommendedName>
        <fullName evidence="5">Pilus assembly protein PilE</fullName>
    </recommendedName>
</protein>
<dbReference type="Proteomes" id="UP000202440">
    <property type="component" value="Chromosome"/>
</dbReference>
<dbReference type="EMBL" id="CP022530">
    <property type="protein sequence ID" value="ASP38918.1"/>
    <property type="molecule type" value="Genomic_DNA"/>
</dbReference>
<dbReference type="InterPro" id="IPR012902">
    <property type="entry name" value="N_methyl_site"/>
</dbReference>
<dbReference type="GO" id="GO:0043683">
    <property type="term" value="P:type IV pilus assembly"/>
    <property type="evidence" value="ECO:0007669"/>
    <property type="project" value="InterPro"/>
</dbReference>
<dbReference type="OrthoDB" id="5296638at2"/>
<evidence type="ECO:0000256" key="1">
    <source>
        <dbReference type="ARBA" id="ARBA00022481"/>
    </source>
</evidence>
<dbReference type="PANTHER" id="PTHR30093:SF47">
    <property type="entry name" value="TYPE IV PILUS NON-CORE MINOR PILIN PILE"/>
    <property type="match status" value="1"/>
</dbReference>
<evidence type="ECO:0008006" key="5">
    <source>
        <dbReference type="Google" id="ProtNLM"/>
    </source>
</evidence>
<dbReference type="GO" id="GO:0015627">
    <property type="term" value="C:type II protein secretion system complex"/>
    <property type="evidence" value="ECO:0007669"/>
    <property type="project" value="InterPro"/>
</dbReference>
<dbReference type="Pfam" id="PF07963">
    <property type="entry name" value="N_methyl"/>
    <property type="match status" value="1"/>
</dbReference>
<dbReference type="InterPro" id="IPR031982">
    <property type="entry name" value="PilE-like"/>
</dbReference>
<keyword evidence="2" id="KW-0812">Transmembrane</keyword>
<name>A0A222FIV4_9GAMM</name>
<sequence length="172" mass="18763">MTLSITAVEGTSCSTLKLLMPTIEWHAISIPQHSGYPICKTGNIFMRHSGFSLIELLVTIAIVAILTSLAMPQYAQYVQRGRRTDALDTIQRLMDAQERYYATNAKYTLKLSDVGFSASTPGGYYSLGLSKCGTKTESQCIEVTATALGDQKSDGNIVFNTAGKRERNGKPL</sequence>
<dbReference type="InterPro" id="IPR000983">
    <property type="entry name" value="Bac_GSPG_pilin"/>
</dbReference>
<dbReference type="Pfam" id="PF16732">
    <property type="entry name" value="ComP_DUS"/>
    <property type="match status" value="1"/>
</dbReference>
<evidence type="ECO:0000313" key="4">
    <source>
        <dbReference type="Proteomes" id="UP000202440"/>
    </source>
</evidence>
<dbReference type="NCBIfam" id="TIGR02532">
    <property type="entry name" value="IV_pilin_GFxxxE"/>
    <property type="match status" value="1"/>
</dbReference>
<keyword evidence="4" id="KW-1185">Reference proteome</keyword>
<dbReference type="PANTHER" id="PTHR30093">
    <property type="entry name" value="GENERAL SECRETION PATHWAY PROTEIN G"/>
    <property type="match status" value="1"/>
</dbReference>
<dbReference type="InterPro" id="IPR045584">
    <property type="entry name" value="Pilin-like"/>
</dbReference>
<keyword evidence="2" id="KW-0472">Membrane</keyword>
<evidence type="ECO:0000313" key="3">
    <source>
        <dbReference type="EMBL" id="ASP38918.1"/>
    </source>
</evidence>
<dbReference type="KEGG" id="bsan:CHH28_09590"/>
<dbReference type="SUPFAM" id="SSF54523">
    <property type="entry name" value="Pili subunits"/>
    <property type="match status" value="1"/>
</dbReference>
<keyword evidence="2" id="KW-1133">Transmembrane helix</keyword>
<dbReference type="Gene3D" id="3.30.700.10">
    <property type="entry name" value="Glycoprotein, Type 4 Pilin"/>
    <property type="match status" value="1"/>
</dbReference>
<dbReference type="PROSITE" id="PS00409">
    <property type="entry name" value="PROKAR_NTER_METHYL"/>
    <property type="match status" value="1"/>
</dbReference>
<dbReference type="GO" id="GO:0015628">
    <property type="term" value="P:protein secretion by the type II secretion system"/>
    <property type="evidence" value="ECO:0007669"/>
    <property type="project" value="InterPro"/>
</dbReference>
<organism evidence="3 4">
    <name type="scientific">Bacterioplanes sanyensis</name>
    <dbReference type="NCBI Taxonomy" id="1249553"/>
    <lineage>
        <taxon>Bacteria</taxon>
        <taxon>Pseudomonadati</taxon>
        <taxon>Pseudomonadota</taxon>
        <taxon>Gammaproteobacteria</taxon>
        <taxon>Oceanospirillales</taxon>
        <taxon>Oceanospirillaceae</taxon>
        <taxon>Bacterioplanes</taxon>
    </lineage>
</organism>
<evidence type="ECO:0000256" key="2">
    <source>
        <dbReference type="SAM" id="Phobius"/>
    </source>
</evidence>
<proteinExistence type="predicted"/>
<dbReference type="PRINTS" id="PR00813">
    <property type="entry name" value="BCTERIALGSPG"/>
</dbReference>